<organism evidence="2 3">
    <name type="scientific">Aureliella helgolandensis</name>
    <dbReference type="NCBI Taxonomy" id="2527968"/>
    <lineage>
        <taxon>Bacteria</taxon>
        <taxon>Pseudomonadati</taxon>
        <taxon>Planctomycetota</taxon>
        <taxon>Planctomycetia</taxon>
        <taxon>Pirellulales</taxon>
        <taxon>Pirellulaceae</taxon>
        <taxon>Aureliella</taxon>
    </lineage>
</organism>
<dbReference type="AlphaFoldDB" id="A0A518GEG2"/>
<gene>
    <name evidence="2" type="ORF">Q31a_53740</name>
</gene>
<sequence length="152" mass="16492" precursor="true">MKLKRYLLPCLLMLLTASTASAAGGLNGYGYAGYGYAGYGGLYNSFAYGGYNASMPYFAMHPPVYYGKRYTRPYGVSPFAAPSQLQTNSAYMPEPHVNRAATVINPHYEGHAPVCPVGEVARKAPTPPLVIENPYFEADAPVVKYTSQTQAF</sequence>
<proteinExistence type="predicted"/>
<dbReference type="Proteomes" id="UP000318017">
    <property type="component" value="Chromosome"/>
</dbReference>
<dbReference type="RefSeq" id="WP_145083703.1">
    <property type="nucleotide sequence ID" value="NZ_CP036298.1"/>
</dbReference>
<dbReference type="KEGG" id="ahel:Q31a_53740"/>
<feature type="chain" id="PRO_5021773404" evidence="1">
    <location>
        <begin position="23"/>
        <end position="152"/>
    </location>
</feature>
<keyword evidence="3" id="KW-1185">Reference proteome</keyword>
<evidence type="ECO:0000313" key="2">
    <source>
        <dbReference type="EMBL" id="QDV26994.1"/>
    </source>
</evidence>
<protein>
    <submittedName>
        <fullName evidence="2">Uncharacterized protein</fullName>
    </submittedName>
</protein>
<feature type="signal peptide" evidence="1">
    <location>
        <begin position="1"/>
        <end position="22"/>
    </location>
</feature>
<evidence type="ECO:0000256" key="1">
    <source>
        <dbReference type="SAM" id="SignalP"/>
    </source>
</evidence>
<dbReference type="EMBL" id="CP036298">
    <property type="protein sequence ID" value="QDV26994.1"/>
    <property type="molecule type" value="Genomic_DNA"/>
</dbReference>
<name>A0A518GEG2_9BACT</name>
<reference evidence="2 3" key="1">
    <citation type="submission" date="2019-02" db="EMBL/GenBank/DDBJ databases">
        <title>Deep-cultivation of Planctomycetes and their phenomic and genomic characterization uncovers novel biology.</title>
        <authorList>
            <person name="Wiegand S."/>
            <person name="Jogler M."/>
            <person name="Boedeker C."/>
            <person name="Pinto D."/>
            <person name="Vollmers J."/>
            <person name="Rivas-Marin E."/>
            <person name="Kohn T."/>
            <person name="Peeters S.H."/>
            <person name="Heuer A."/>
            <person name="Rast P."/>
            <person name="Oberbeckmann S."/>
            <person name="Bunk B."/>
            <person name="Jeske O."/>
            <person name="Meyerdierks A."/>
            <person name="Storesund J.E."/>
            <person name="Kallscheuer N."/>
            <person name="Luecker S."/>
            <person name="Lage O.M."/>
            <person name="Pohl T."/>
            <person name="Merkel B.J."/>
            <person name="Hornburger P."/>
            <person name="Mueller R.-W."/>
            <person name="Bruemmer F."/>
            <person name="Labrenz M."/>
            <person name="Spormann A.M."/>
            <person name="Op den Camp H."/>
            <person name="Overmann J."/>
            <person name="Amann R."/>
            <person name="Jetten M.S.M."/>
            <person name="Mascher T."/>
            <person name="Medema M.H."/>
            <person name="Devos D.P."/>
            <person name="Kaster A.-K."/>
            <person name="Ovreas L."/>
            <person name="Rohde M."/>
            <person name="Galperin M.Y."/>
            <person name="Jogler C."/>
        </authorList>
    </citation>
    <scope>NUCLEOTIDE SEQUENCE [LARGE SCALE GENOMIC DNA]</scope>
    <source>
        <strain evidence="2 3">Q31a</strain>
    </source>
</reference>
<dbReference type="OrthoDB" id="267431at2"/>
<evidence type="ECO:0000313" key="3">
    <source>
        <dbReference type="Proteomes" id="UP000318017"/>
    </source>
</evidence>
<keyword evidence="1" id="KW-0732">Signal</keyword>
<accession>A0A518GEG2</accession>